<sequence length="892" mass="97613">MAGLKGYWMRNAAAIAVTEVAAPVAIGAGITALAGTPLTAGIVLGPLLLKVGSVLVKHGVAARVVENAEELVKGIDGKKGDYLASLLSVASDQLKARGGDQKAAQGQLQTDLTPVVAEIWEAREKLSVDQATLQEELLGWLHSHQEDIAGVSAKIQRVQDTLDACLAVEMLPLSLSESRSEALQRLQRQTLHSELGGSYDKEQYVRRVNAERVIHQFLRQTEDRYRKTYPLLVLGGARGMGRTWTSLHTAYACCEGTLPGNTVPFVTILRNGFGSLDTVFNTSEPIEVANKCMALYGKGKTALIVLDGLDEVVVRSDRKKMLQWVESFLKAVRGLALLILTSETTDWDSCPEVALTSPYLSQYCYRSVSTQETMQDSPVCPLVEMGRFSGSEQKAAMRSYGVKTRHIPAGLGSLCSIPFVPPLLNHYWSQYSHRHSSDVPVHMQLFGTPYGAVSRDTVLWRLGVTEKPVASCLVSFLSLMATSKTSVGHDELQRAWVDCRDSDWAVIMHSGLICIDRSHSATQYSMAAAFLPYLQWFRDCTSVAVADTPVDTPSPSPSPASSTRSWGCQTMESEGCLDVPRRVLSRPFDIKARASKAEEYVKQHPMPEFQPLCPLEALSLTEIELFKSEYQWFEGLHSYITVSSGQQYQGLQGQTLGVKESLIVSRALLAGCHVRELYLSENFLGSSGAIAIAQAFPALERLQQLNLTDNNIGLEGINAIAAGLRYLPNLEELRLGMNTPGPEGALVLAENLKFVPKLRKLYLFKSHIGSKGTCALAGVLPQGIQTLHLSECDIDSEAVRILMDSVKRRRLEKLCLAGNGFGDEGATALAHGLKSCHHLVWLDISHNGISDVAANVIAESIRRTRLITVNLDGNDVGHGVRRHIYNILARHY</sequence>
<dbReference type="GO" id="GO:0031267">
    <property type="term" value="F:small GTPase binding"/>
    <property type="evidence" value="ECO:0007669"/>
    <property type="project" value="TreeGrafter"/>
</dbReference>
<dbReference type="InterPro" id="IPR027417">
    <property type="entry name" value="P-loop_NTPase"/>
</dbReference>
<dbReference type="SUPFAM" id="SSF52047">
    <property type="entry name" value="RNI-like"/>
    <property type="match status" value="1"/>
</dbReference>
<dbReference type="PANTHER" id="PTHR24113:SF12">
    <property type="entry name" value="RAN GTPASE-ACTIVATING PROTEIN 1"/>
    <property type="match status" value="1"/>
</dbReference>
<evidence type="ECO:0000313" key="5">
    <source>
        <dbReference type="EMBL" id="GCA61984.1"/>
    </source>
</evidence>
<keyword evidence="6" id="KW-1185">Reference proteome</keyword>
<evidence type="ECO:0000256" key="4">
    <source>
        <dbReference type="SAM" id="MobiDB-lite"/>
    </source>
</evidence>
<dbReference type="Pfam" id="PF13516">
    <property type="entry name" value="LRR_6"/>
    <property type="match status" value="4"/>
</dbReference>
<dbReference type="Gene3D" id="3.80.10.10">
    <property type="entry name" value="Ribonuclease Inhibitor"/>
    <property type="match status" value="2"/>
</dbReference>
<evidence type="ECO:0000313" key="6">
    <source>
        <dbReference type="Proteomes" id="UP000265618"/>
    </source>
</evidence>
<dbReference type="EMBL" id="BDIP01000043">
    <property type="protein sequence ID" value="GCA61984.1"/>
    <property type="molecule type" value="Genomic_DNA"/>
</dbReference>
<keyword evidence="3" id="KW-0677">Repeat</keyword>
<gene>
    <name evidence="5" type="ORF">KIPB_000378</name>
</gene>
<evidence type="ECO:0000256" key="1">
    <source>
        <dbReference type="ARBA" id="ARBA00022468"/>
    </source>
</evidence>
<dbReference type="Proteomes" id="UP000265618">
    <property type="component" value="Unassembled WGS sequence"/>
</dbReference>
<evidence type="ECO:0000256" key="2">
    <source>
        <dbReference type="ARBA" id="ARBA00022614"/>
    </source>
</evidence>
<dbReference type="GO" id="GO:0005634">
    <property type="term" value="C:nucleus"/>
    <property type="evidence" value="ECO:0007669"/>
    <property type="project" value="TreeGrafter"/>
</dbReference>
<evidence type="ECO:0008006" key="7">
    <source>
        <dbReference type="Google" id="ProtNLM"/>
    </source>
</evidence>
<keyword evidence="1" id="KW-0343">GTPase activation</keyword>
<dbReference type="GO" id="GO:0006913">
    <property type="term" value="P:nucleocytoplasmic transport"/>
    <property type="evidence" value="ECO:0007669"/>
    <property type="project" value="TreeGrafter"/>
</dbReference>
<dbReference type="GO" id="GO:0005829">
    <property type="term" value="C:cytosol"/>
    <property type="evidence" value="ECO:0007669"/>
    <property type="project" value="TreeGrafter"/>
</dbReference>
<proteinExistence type="predicted"/>
<feature type="region of interest" description="Disordered" evidence="4">
    <location>
        <begin position="548"/>
        <end position="567"/>
    </location>
</feature>
<name>A0A391NI31_9EUKA</name>
<evidence type="ECO:0000256" key="3">
    <source>
        <dbReference type="ARBA" id="ARBA00022737"/>
    </source>
</evidence>
<dbReference type="InterPro" id="IPR032675">
    <property type="entry name" value="LRR_dom_sf"/>
</dbReference>
<comment type="caution">
    <text evidence="5">The sequence shown here is derived from an EMBL/GenBank/DDBJ whole genome shotgun (WGS) entry which is preliminary data.</text>
</comment>
<reference evidence="5 6" key="1">
    <citation type="journal article" date="2018" name="PLoS ONE">
        <title>The draft genome of Kipferlia bialata reveals reductive genome evolution in fornicate parasites.</title>
        <authorList>
            <person name="Tanifuji G."/>
            <person name="Takabayashi S."/>
            <person name="Kume K."/>
            <person name="Takagi M."/>
            <person name="Nakayama T."/>
            <person name="Kamikawa R."/>
            <person name="Inagaki Y."/>
            <person name="Hashimoto T."/>
        </authorList>
    </citation>
    <scope>NUCLEOTIDE SEQUENCE [LARGE SCALE GENOMIC DNA]</scope>
    <source>
        <strain evidence="5">NY0173</strain>
    </source>
</reference>
<dbReference type="SMART" id="SM00368">
    <property type="entry name" value="LRR_RI"/>
    <property type="match status" value="5"/>
</dbReference>
<dbReference type="Gene3D" id="3.40.50.300">
    <property type="entry name" value="P-loop containing nucleotide triphosphate hydrolases"/>
    <property type="match status" value="1"/>
</dbReference>
<dbReference type="AlphaFoldDB" id="A0A391NI31"/>
<dbReference type="InterPro" id="IPR001611">
    <property type="entry name" value="Leu-rich_rpt"/>
</dbReference>
<dbReference type="InterPro" id="IPR027038">
    <property type="entry name" value="RanGap"/>
</dbReference>
<dbReference type="PANTHER" id="PTHR24113">
    <property type="entry name" value="RAN GTPASE-ACTIVATING PROTEIN 1"/>
    <property type="match status" value="1"/>
</dbReference>
<keyword evidence="2" id="KW-0433">Leucine-rich repeat</keyword>
<dbReference type="GO" id="GO:0005096">
    <property type="term" value="F:GTPase activator activity"/>
    <property type="evidence" value="ECO:0007669"/>
    <property type="project" value="InterPro"/>
</dbReference>
<dbReference type="OrthoDB" id="120976at2759"/>
<dbReference type="GO" id="GO:0048471">
    <property type="term" value="C:perinuclear region of cytoplasm"/>
    <property type="evidence" value="ECO:0007669"/>
    <property type="project" value="TreeGrafter"/>
</dbReference>
<protein>
    <recommendedName>
        <fullName evidence="7">NACHT domain-containing protein</fullName>
    </recommendedName>
</protein>
<accession>A0A391NI31</accession>
<organism evidence="5 6">
    <name type="scientific">Kipferlia bialata</name>
    <dbReference type="NCBI Taxonomy" id="797122"/>
    <lineage>
        <taxon>Eukaryota</taxon>
        <taxon>Metamonada</taxon>
        <taxon>Carpediemonas-like organisms</taxon>
        <taxon>Kipferlia</taxon>
    </lineage>
</organism>